<evidence type="ECO:0000256" key="4">
    <source>
        <dbReference type="ARBA" id="ARBA00022664"/>
    </source>
</evidence>
<keyword evidence="7" id="KW-0472">Membrane</keyword>
<evidence type="ECO:0000313" key="9">
    <source>
        <dbReference type="Proteomes" id="UP000006310"/>
    </source>
</evidence>
<dbReference type="EMBL" id="HE978314">
    <property type="protein sequence ID" value="CCK68169.1"/>
    <property type="molecule type" value="Genomic_DNA"/>
</dbReference>
<evidence type="ECO:0000256" key="2">
    <source>
        <dbReference type="ARBA" id="ARBA00006644"/>
    </source>
</evidence>
<comment type="similarity">
    <text evidence="2">Belongs to the CWC15 family.</text>
</comment>
<protein>
    <recommendedName>
        <fullName evidence="3">Pre-mRNA-splicing factor CWC15</fullName>
    </recommendedName>
</protein>
<keyword evidence="9" id="KW-1185">Reference proteome</keyword>
<keyword evidence="7" id="KW-0812">Transmembrane</keyword>
<dbReference type="KEGG" id="kng:KNAG_0A05010"/>
<sequence>MIRVALQRTDTYKRSYMYANVKLYTHIYFFFPSALLIVEATSTRQNTVRIATMTTSHRPQLEARSGAKAANYVPTSTEHARLLPGHKTVKYRSSNRAKLESKSKNDPRSPKETHSVSNSVDSDEESGDPEAEADGLLDEEEEDSEDEDSEDEKEQFRQELIRLRQRQANITDNKQRTSTRINTDAEGESDTKKAGWRSKTVFGRKKSNSSNKKVTKTENAGYVNNMTKSNYHQNFLDKYVK</sequence>
<reference evidence="9" key="2">
    <citation type="submission" date="2012-08" db="EMBL/GenBank/DDBJ databases">
        <title>Genome sequence of Kazachstania naganishii.</title>
        <authorList>
            <person name="Gordon J.L."/>
            <person name="Armisen D."/>
            <person name="Proux-Wera E."/>
            <person name="OhEigeartaigh S.S."/>
            <person name="Byrne K.P."/>
            <person name="Wolfe K.H."/>
        </authorList>
    </citation>
    <scope>NUCLEOTIDE SEQUENCE [LARGE SCALE GENOMIC DNA]</scope>
    <source>
        <strain evidence="9">ATCC MYA-139 / BCRC 22969 / CBS 8797 / CCRC 22969 / KCTC 17520 / NBRC 10181 / NCYC 3082</strain>
    </source>
</reference>
<dbReference type="Proteomes" id="UP000006310">
    <property type="component" value="Chromosome 1"/>
</dbReference>
<reference evidence="8 9" key="1">
    <citation type="journal article" date="2011" name="Proc. Natl. Acad. Sci. U.S.A.">
        <title>Evolutionary erosion of yeast sex chromosomes by mating-type switching accidents.</title>
        <authorList>
            <person name="Gordon J.L."/>
            <person name="Armisen D."/>
            <person name="Proux-Wera E."/>
            <person name="Oheigeartaigh S.S."/>
            <person name="Byrne K.P."/>
            <person name="Wolfe K.H."/>
        </authorList>
    </citation>
    <scope>NUCLEOTIDE SEQUENCE [LARGE SCALE GENOMIC DNA]</scope>
    <source>
        <strain evidence="9">ATCC MYA-139 / BCRC 22969 / CBS 8797 / CCRC 22969 / KCTC 17520 / NBRC 10181 / NCYC 3082</strain>
    </source>
</reference>
<dbReference type="GeneID" id="34523804"/>
<name>J7S2G8_HUIN7</name>
<proteinExistence type="inferred from homology"/>
<dbReference type="eggNOG" id="KOG3228">
    <property type="taxonomic scope" value="Eukaryota"/>
</dbReference>
<evidence type="ECO:0000256" key="5">
    <source>
        <dbReference type="ARBA" id="ARBA00023187"/>
    </source>
</evidence>
<dbReference type="GO" id="GO:0071013">
    <property type="term" value="C:catalytic step 2 spliceosome"/>
    <property type="evidence" value="ECO:0007669"/>
    <property type="project" value="TreeGrafter"/>
</dbReference>
<evidence type="ECO:0000256" key="3">
    <source>
        <dbReference type="ARBA" id="ARBA00020693"/>
    </source>
</evidence>
<dbReference type="HOGENOM" id="CLU_100667_0_0_1"/>
<evidence type="ECO:0000313" key="8">
    <source>
        <dbReference type="EMBL" id="CCK68169.1"/>
    </source>
</evidence>
<evidence type="ECO:0000256" key="1">
    <source>
        <dbReference type="ARBA" id="ARBA00003777"/>
    </source>
</evidence>
<dbReference type="AlphaFoldDB" id="J7S2G8"/>
<evidence type="ECO:0000256" key="6">
    <source>
        <dbReference type="SAM" id="MobiDB-lite"/>
    </source>
</evidence>
<feature type="region of interest" description="Disordered" evidence="6">
    <location>
        <begin position="85"/>
        <end position="194"/>
    </location>
</feature>
<dbReference type="GO" id="GO:0045292">
    <property type="term" value="P:mRNA cis splicing, via spliceosome"/>
    <property type="evidence" value="ECO:0007669"/>
    <property type="project" value="TreeGrafter"/>
</dbReference>
<keyword evidence="7" id="KW-1133">Transmembrane helix</keyword>
<dbReference type="PANTHER" id="PTHR12718:SF2">
    <property type="entry name" value="SPLICEOSOME-ASSOCIATED PROTEIN CWC15 HOMOLOG"/>
    <property type="match status" value="1"/>
</dbReference>
<organism evidence="8 9">
    <name type="scientific">Huiozyma naganishii (strain ATCC MYA-139 / BCRC 22969 / CBS 8797 / KCTC 17520 / NBRC 10181 / NCYC 3082 / Yp74L-3)</name>
    <name type="common">Yeast</name>
    <name type="synonym">Kazachstania naganishii</name>
    <dbReference type="NCBI Taxonomy" id="1071383"/>
    <lineage>
        <taxon>Eukaryota</taxon>
        <taxon>Fungi</taxon>
        <taxon>Dikarya</taxon>
        <taxon>Ascomycota</taxon>
        <taxon>Saccharomycotina</taxon>
        <taxon>Saccharomycetes</taxon>
        <taxon>Saccharomycetales</taxon>
        <taxon>Saccharomycetaceae</taxon>
        <taxon>Huiozyma</taxon>
    </lineage>
</organism>
<dbReference type="STRING" id="1071383.J7S2G8"/>
<dbReference type="GO" id="GO:0003723">
    <property type="term" value="F:RNA binding"/>
    <property type="evidence" value="ECO:0007669"/>
    <property type="project" value="TreeGrafter"/>
</dbReference>
<comment type="function">
    <text evidence="1">Involved in pre-mRNA splicing.</text>
</comment>
<gene>
    <name evidence="8" type="primary">KNAG0A05010</name>
    <name evidence="8" type="ordered locus">KNAG_0A05010</name>
</gene>
<feature type="compositionally biased region" description="Acidic residues" evidence="6">
    <location>
        <begin position="121"/>
        <end position="153"/>
    </location>
</feature>
<feature type="transmembrane region" description="Helical" evidence="7">
    <location>
        <begin position="21"/>
        <end position="38"/>
    </location>
</feature>
<dbReference type="OMA" id="KYREHGQ"/>
<accession>J7S2G8</accession>
<dbReference type="PANTHER" id="PTHR12718">
    <property type="entry name" value="CELL CYCLE CONTROL PROTEIN CWF15"/>
    <property type="match status" value="1"/>
</dbReference>
<dbReference type="OrthoDB" id="30179at2759"/>
<evidence type="ECO:0000256" key="7">
    <source>
        <dbReference type="SAM" id="Phobius"/>
    </source>
</evidence>
<keyword evidence="4" id="KW-0507">mRNA processing</keyword>
<dbReference type="RefSeq" id="XP_022462415.1">
    <property type="nucleotide sequence ID" value="XM_022609318.1"/>
</dbReference>
<dbReference type="InterPro" id="IPR006973">
    <property type="entry name" value="Cwf_Cwc_15"/>
</dbReference>
<feature type="compositionally biased region" description="Basic and acidic residues" evidence="6">
    <location>
        <begin position="97"/>
        <end position="114"/>
    </location>
</feature>
<feature type="compositionally biased region" description="Polar residues" evidence="6">
    <location>
        <begin position="166"/>
        <end position="182"/>
    </location>
</feature>
<keyword evidence="5" id="KW-0508">mRNA splicing</keyword>